<reference evidence="2 3" key="1">
    <citation type="submission" date="2018-08" db="EMBL/GenBank/DDBJ databases">
        <title>A genome reference for cultivated species of the human gut microbiota.</title>
        <authorList>
            <person name="Zou Y."/>
            <person name="Xue W."/>
            <person name="Luo G."/>
        </authorList>
    </citation>
    <scope>NUCLEOTIDE SEQUENCE [LARGE SCALE GENOMIC DNA]</scope>
    <source>
        <strain evidence="2 3">AF14-6AC</strain>
    </source>
</reference>
<dbReference type="SUPFAM" id="SSF82171">
    <property type="entry name" value="DPP6 N-terminal domain-like"/>
    <property type="match status" value="1"/>
</dbReference>
<dbReference type="EMBL" id="QRYW01000010">
    <property type="protein sequence ID" value="RGV28131.1"/>
    <property type="molecule type" value="Genomic_DNA"/>
</dbReference>
<evidence type="ECO:0000313" key="1">
    <source>
        <dbReference type="EMBL" id="MDB9224301.1"/>
    </source>
</evidence>
<protein>
    <submittedName>
        <fullName evidence="1">PKD-like family lipoprotein</fullName>
    </submittedName>
</protein>
<evidence type="ECO:0000313" key="2">
    <source>
        <dbReference type="EMBL" id="RGV28131.1"/>
    </source>
</evidence>
<organism evidence="2 3">
    <name type="scientific">Odoribacter splanchnicus</name>
    <dbReference type="NCBI Taxonomy" id="28118"/>
    <lineage>
        <taxon>Bacteria</taxon>
        <taxon>Pseudomonadati</taxon>
        <taxon>Bacteroidota</taxon>
        <taxon>Bacteroidia</taxon>
        <taxon>Bacteroidales</taxon>
        <taxon>Odoribacteraceae</taxon>
        <taxon>Odoribacter</taxon>
    </lineage>
</organism>
<dbReference type="InterPro" id="IPR032183">
    <property type="entry name" value="PKD-like"/>
</dbReference>
<dbReference type="Proteomes" id="UP000283426">
    <property type="component" value="Unassembled WGS sequence"/>
</dbReference>
<dbReference type="Pfam" id="PF16407">
    <property type="entry name" value="PKD_2"/>
    <property type="match status" value="1"/>
</dbReference>
<accession>A0A412WLM7</accession>
<comment type="caution">
    <text evidence="2">The sequence shown here is derived from an EMBL/GenBank/DDBJ whole genome shotgun (WGS) entry which is preliminary data.</text>
</comment>
<dbReference type="PROSITE" id="PS51257">
    <property type="entry name" value="PROKAR_LIPOPROTEIN"/>
    <property type="match status" value="1"/>
</dbReference>
<gene>
    <name evidence="2" type="ORF">DWW24_06325</name>
    <name evidence="1" type="ORF">PN645_14995</name>
</gene>
<dbReference type="EMBL" id="JAQMRD010000022">
    <property type="protein sequence ID" value="MDB9224301.1"/>
    <property type="molecule type" value="Genomic_DNA"/>
</dbReference>
<sequence length="526" mass="59088">MKHNVILLLCLVLGLFSCYDDKGNYDYREIDELTITGIPEELMSALYKSENLVLSPAVTSKFDGVINADDPNYEFSYYYDRPVGGDFLEPRLLDSSRVKDLNILAEIDPGNYTVWFKVKDLRTNIVTSAEFKLSVVTSTTKGWVVLCEEGSERKVRIDMIGEVGDRIAVSRNLLDFLPESHGACQILLESNMLYTANSPYLNLYTEDNSFCIWSYNGNFNRNFNDPRSTVFARSIDDFIVREENNYSYIVITADGDVYQKMSSSSALYDVKINVDEPFGEPNYKMAPFIGVGWSNGYNGILYDKTNRRFKYFLQYAAIPNGTKYLFDPKEPETGSKLFDWNTGKDMVYMAGTRQGGGNLVFALLKDAAGQYSIYGITAGQYQDSPVQSTYMDIDAAKAPGLANATCFAFHPTLPFLIYNSGNEVYLYDMSTRSARRVLILPGENSVSMLKFNKLPRLGLGYSIHYPDVAIDCQYRLAVGSVNSDAEAGSEGILRFYDVPEFAGDLTQFGETYTGFGIVKDIAYKAR</sequence>
<keyword evidence="1" id="KW-0449">Lipoprotein</keyword>
<dbReference type="Proteomes" id="UP001212263">
    <property type="component" value="Unassembled WGS sequence"/>
</dbReference>
<name>A0A412WLM7_9BACT</name>
<evidence type="ECO:0000313" key="3">
    <source>
        <dbReference type="Proteomes" id="UP000283426"/>
    </source>
</evidence>
<dbReference type="AlphaFoldDB" id="A0A412WLM7"/>
<dbReference type="RefSeq" id="WP_118107715.1">
    <property type="nucleotide sequence ID" value="NZ_JAQMRB010000008.1"/>
</dbReference>
<proteinExistence type="predicted"/>
<reference evidence="1" key="2">
    <citation type="submission" date="2023-01" db="EMBL/GenBank/DDBJ databases">
        <title>Human gut microbiome strain richness.</title>
        <authorList>
            <person name="Chen-Liaw A."/>
        </authorList>
    </citation>
    <scope>NUCLEOTIDE SEQUENCE</scope>
    <source>
        <strain evidence="1">RTP21484st1_B7_RTP21484_190118</strain>
    </source>
</reference>